<dbReference type="InterPro" id="IPR036397">
    <property type="entry name" value="RNaseH_sf"/>
</dbReference>
<keyword evidence="5" id="KW-0479">Metal-binding</keyword>
<feature type="region of interest" description="Disordered" evidence="6">
    <location>
        <begin position="1274"/>
        <end position="1324"/>
    </location>
</feature>
<feature type="region of interest" description="Disordered" evidence="6">
    <location>
        <begin position="1088"/>
        <end position="1178"/>
    </location>
</feature>
<evidence type="ECO:0000256" key="6">
    <source>
        <dbReference type="SAM" id="MobiDB-lite"/>
    </source>
</evidence>
<feature type="compositionally biased region" description="Basic and acidic residues" evidence="6">
    <location>
        <begin position="1302"/>
        <end position="1312"/>
    </location>
</feature>
<evidence type="ECO:0000256" key="2">
    <source>
        <dbReference type="ARBA" id="ARBA00022692"/>
    </source>
</evidence>
<dbReference type="PROSITE" id="PS50994">
    <property type="entry name" value="INTEGRASE"/>
    <property type="match status" value="1"/>
</dbReference>
<feature type="transmembrane region" description="Helical" evidence="7">
    <location>
        <begin position="1967"/>
        <end position="1989"/>
    </location>
</feature>
<feature type="compositionally biased region" description="Polar residues" evidence="6">
    <location>
        <begin position="1492"/>
        <end position="1507"/>
    </location>
</feature>
<dbReference type="InterPro" id="IPR001584">
    <property type="entry name" value="Integrase_cat-core"/>
</dbReference>
<feature type="non-terminal residue" evidence="9">
    <location>
        <position position="1"/>
    </location>
</feature>
<evidence type="ECO:0000256" key="7">
    <source>
        <dbReference type="SAM" id="Phobius"/>
    </source>
</evidence>
<keyword evidence="5" id="KW-0862">Zinc</keyword>
<evidence type="ECO:0000259" key="8">
    <source>
        <dbReference type="PROSITE" id="PS50994"/>
    </source>
</evidence>
<dbReference type="PANTHER" id="PTHR20855:SF142">
    <property type="entry name" value="HEPTAHELICAL TRANSMEMBRANE PROTEIN ADIPOR1-RELATED"/>
    <property type="match status" value="1"/>
</dbReference>
<dbReference type="Gene3D" id="3.30.420.10">
    <property type="entry name" value="Ribonuclease H-like superfamily/Ribonuclease H"/>
    <property type="match status" value="1"/>
</dbReference>
<keyword evidence="2 7" id="KW-0812">Transmembrane</keyword>
<accession>A0A6L2KDV3</accession>
<feature type="region of interest" description="Disordered" evidence="6">
    <location>
        <begin position="1453"/>
        <end position="1507"/>
    </location>
</feature>
<evidence type="ECO:0000256" key="5">
    <source>
        <dbReference type="PIRSR" id="PIRSR604254-1"/>
    </source>
</evidence>
<reference evidence="9" key="1">
    <citation type="journal article" date="2019" name="Sci. Rep.">
        <title>Draft genome of Tanacetum cinerariifolium, the natural source of mosquito coil.</title>
        <authorList>
            <person name="Yamashiro T."/>
            <person name="Shiraishi A."/>
            <person name="Satake H."/>
            <person name="Nakayama K."/>
        </authorList>
    </citation>
    <scope>NUCLEOTIDE SEQUENCE</scope>
</reference>
<feature type="domain" description="Integrase catalytic" evidence="8">
    <location>
        <begin position="201"/>
        <end position="316"/>
    </location>
</feature>
<sequence>GSGGGIDGVGGSGVWWRVGESGVDDWIDRSERNKFGFVGKSPPEKFSGGSRVVAGGGCSKHMTGYRPRLRNFVKKFIGIVRFENDHFGAIIGYGDYVIGDSVMYRHSCYVRDTNGVELISGSRGSNLYTIFVEDMMKSSPICLLSKASKTKSWLWHRRLNHLNFDTINDLTRKDLVRGLPRLKFGKYHLCSTCQLGKSKKHTHLPKAENTNLEVFNTLHMYLCGPMRVQTINGKKYILIIIDDYTRFTWVKFLRSKDETPEIVIKFLKQIQVGLSKTVRFIYTDNDTEFVNHDLTHYYESVGIFYQKSVPRTPQPNDVKLLLLPITPTTDISFTLDITKPHMSCEDLGKLQPTSDIEIFVGYTPSRKGYRIYNKRTRRITETIYVQFDELSKPMAPVQVSTGPTPTFLMLGQISSGLVPNLVLATPYVPPTDKDLEILFQPMFDEYLESPRVDIPVPPASAVLIPFNSAGTPSSTTIDQDAPYPSHSPSSLVLQSPCLHQGVAAESTLMDENPFAPIDNDPLINIFSPKPTSVASSSGDASLANSTYQLATDALWCLYNSIMSKVKPKNFKYVKTEYSWFQAMQDEIHKLDRLQLVPQPDYVMIIALKWFYKVKLDEYGDVLKNQTWLVSKGYRQEDGIDFEESFALVACIEAIRIFIANTASKNMAIYQMDVKTAFLNSELKEEVYVSQLEGFVDPDHLTHVYRLKKAMYGLKQAPQAWYETLSRFLLDNKFSKGAVDPTLFTQKTGKHILLVQIYVDDIVFSSTDPKECDIFSNEMSSKMSMMGQMLFFLGLQVSQNPGGIFINQSKFTLEILKKFRMDSCDPVDTPMVDRLKLDEDPLGIPVDQTRFRSMVGSLMYLTANRPNLKDTTMALTAYADADHAGCQDTQRNYGFAFNKIPMYCDHRSAIALCCNNVQHSRSKHIDIQNHFIREHVEKGVVELFFVATDYQLADIFTKALPRERFEFLLSRLDILRDALDITPTNDNNSFVAPPSSDTVIEYVNTLGYPSTLRNVSTMLFNALYQPWRAILSMINMCHTEFVQSVQTFLTDRKNLATTSRGKKKTTYMLIPSIRFTKLIIRHLKTKHNIHPRSGSPLHYSHDKNVLNTSEGGATESSKATKVTKPKAAKATKSASDPKPKPAPTQPPKFAPEKKRKLVKETPDEPSPAKRSKGGLVRKIRKPMSSLKLVDEPSAEDVLVEEPAYNKEEANLQRALELILKEQAEQTQGPARLVTPKNKSHVDQFIFYRRTPMPVKPSGPAESPSLDAELALIDSETESDDEVPKINTGDQDESQAGPNPCIQDEGRRSKENQFRSKGSVPIHQDTSSVPLMTTLTIDLTLSQSGAPLPTSTTTTSAVTTTTILPLPQPQQSSIDQTLLQRTNELEQHMASLLQHNLALEESDLPTVDMKEILQQRMFASKSYEAHEDHKKLYDVLEKSLERDYSDQLLSDLEEARKKKIKRRDVPRTPFGSPPPQPPPPPPPPAGASGALASVSRTQELSPMDSSIQDDSILDEQIHLSDDEDFRNDHLPKANSRKDWWTPLPKEERPATLEPAWTILSSNVSYVENNWATTLALTYVTPAENSLLAKTGDMTNFLNWYYRQVNKTKLTQADLEGQAYEVVKAFYPDVIHFQFQMEECHKLLKDQVDWTNPEGDQVRVDVNQPLPLGGPPDMILCHVKKKSDHTCGFLVSSELKPTQDTAKRTVPKDRPCTYVIRVIRMVRIGILGTEMELVLEHTQHGTSNEVSRGVTTSNLENALDFEEEIFDEEVQENEAIALSDEEIALDEAASKARSNGSGTGGEEFDMTLSDWPLKQAFFSLFHWHNETLNIWTHLIGFVVFVGLTITNVMHVPQVTDFLNLLTWSFPLSPGGNASHNSIMDTPKLIDLKHDSSLDMDIGAPLVMATRWPFFVFLGGSMFCLLSSSTCHLFGCHSHHLNLLLLQMDYVGITIMIITSFFPPIYYIFQCEPMWQFVYLGGITAMGAFTVITLLAPALSSGKFRSFRAFLFMAMGLFGIVPAIHAVTVNWYEPQRNGILVYETTMAVSYLTGTMFYITRIPERWMPGWFDLAGHSHQIFHCFVMMGALAHYGAALVFLEFRGQVGC</sequence>
<dbReference type="Pfam" id="PF07727">
    <property type="entry name" value="RVT_2"/>
    <property type="match status" value="1"/>
</dbReference>
<keyword evidence="4 7" id="KW-0472">Membrane</keyword>
<dbReference type="PANTHER" id="PTHR20855">
    <property type="entry name" value="ADIPOR/PROGESTIN RECEPTOR-RELATED"/>
    <property type="match status" value="1"/>
</dbReference>
<dbReference type="GO" id="GO:0009725">
    <property type="term" value="P:response to hormone"/>
    <property type="evidence" value="ECO:0007669"/>
    <property type="project" value="TreeGrafter"/>
</dbReference>
<dbReference type="InterPro" id="IPR012337">
    <property type="entry name" value="RNaseH-like_sf"/>
</dbReference>
<dbReference type="EMBL" id="BKCJ010002089">
    <property type="protein sequence ID" value="GEU46165.1"/>
    <property type="molecule type" value="Genomic_DNA"/>
</dbReference>
<dbReference type="Pfam" id="PF25597">
    <property type="entry name" value="SH3_retrovirus"/>
    <property type="match status" value="1"/>
</dbReference>
<dbReference type="SUPFAM" id="SSF56672">
    <property type="entry name" value="DNA/RNA polymerases"/>
    <property type="match status" value="1"/>
</dbReference>
<dbReference type="CDD" id="cd09272">
    <property type="entry name" value="RNase_HI_RT_Ty1"/>
    <property type="match status" value="1"/>
</dbReference>
<dbReference type="InterPro" id="IPR043502">
    <property type="entry name" value="DNA/RNA_pol_sf"/>
</dbReference>
<dbReference type="GO" id="GO:0009744">
    <property type="term" value="P:response to sucrose"/>
    <property type="evidence" value="ECO:0007669"/>
    <property type="project" value="UniProtKB-ARBA"/>
</dbReference>
<dbReference type="GO" id="GO:0015074">
    <property type="term" value="P:DNA integration"/>
    <property type="evidence" value="ECO:0007669"/>
    <property type="project" value="InterPro"/>
</dbReference>
<dbReference type="GO" id="GO:0046872">
    <property type="term" value="F:metal ion binding"/>
    <property type="evidence" value="ECO:0007669"/>
    <property type="project" value="UniProtKB-KW"/>
</dbReference>
<evidence type="ECO:0000256" key="3">
    <source>
        <dbReference type="ARBA" id="ARBA00022989"/>
    </source>
</evidence>
<dbReference type="GO" id="GO:0016020">
    <property type="term" value="C:membrane"/>
    <property type="evidence" value="ECO:0007669"/>
    <property type="project" value="UniProtKB-SubCell"/>
</dbReference>
<comment type="caution">
    <text evidence="9">The sequence shown here is derived from an EMBL/GenBank/DDBJ whole genome shotgun (WGS) entry which is preliminary data.</text>
</comment>
<feature type="binding site" evidence="5">
    <location>
        <position position="2069"/>
    </location>
    <ligand>
        <name>Zn(2+)</name>
        <dbReference type="ChEBI" id="CHEBI:29105"/>
    </ligand>
</feature>
<gene>
    <name evidence="9" type="ORF">Tci_018143</name>
</gene>
<dbReference type="SUPFAM" id="SSF53098">
    <property type="entry name" value="Ribonuclease H-like"/>
    <property type="match status" value="1"/>
</dbReference>
<organism evidence="9">
    <name type="scientific">Tanacetum cinerariifolium</name>
    <name type="common">Dalmatian daisy</name>
    <name type="synonym">Chrysanthemum cinerariifolium</name>
    <dbReference type="NCBI Taxonomy" id="118510"/>
    <lineage>
        <taxon>Eukaryota</taxon>
        <taxon>Viridiplantae</taxon>
        <taxon>Streptophyta</taxon>
        <taxon>Embryophyta</taxon>
        <taxon>Tracheophyta</taxon>
        <taxon>Spermatophyta</taxon>
        <taxon>Magnoliopsida</taxon>
        <taxon>eudicotyledons</taxon>
        <taxon>Gunneridae</taxon>
        <taxon>Pentapetalae</taxon>
        <taxon>asterids</taxon>
        <taxon>campanulids</taxon>
        <taxon>Asterales</taxon>
        <taxon>Asteraceae</taxon>
        <taxon>Asteroideae</taxon>
        <taxon>Anthemideae</taxon>
        <taxon>Anthemidinae</taxon>
        <taxon>Tanacetum</taxon>
    </lineage>
</organism>
<evidence type="ECO:0000313" key="9">
    <source>
        <dbReference type="EMBL" id="GEU46165.1"/>
    </source>
</evidence>
<comment type="subcellular location">
    <subcellularLocation>
        <location evidence="1">Membrane</location>
        <topology evidence="1">Multi-pass membrane protein</topology>
    </subcellularLocation>
</comment>
<feature type="compositionally biased region" description="Pro residues" evidence="6">
    <location>
        <begin position="1139"/>
        <end position="1148"/>
    </location>
</feature>
<evidence type="ECO:0000256" key="4">
    <source>
        <dbReference type="ARBA" id="ARBA00023136"/>
    </source>
</evidence>
<protein>
    <submittedName>
        <fullName evidence="9">Heptahelical transmembrane protein 1-like</fullName>
    </submittedName>
</protein>
<feature type="compositionally biased region" description="Polar residues" evidence="6">
    <location>
        <begin position="1104"/>
        <end position="1114"/>
    </location>
</feature>
<dbReference type="InterPro" id="IPR057670">
    <property type="entry name" value="SH3_retrovirus"/>
</dbReference>
<dbReference type="InterPro" id="IPR013103">
    <property type="entry name" value="RVT_2"/>
</dbReference>
<dbReference type="InterPro" id="IPR025724">
    <property type="entry name" value="GAG-pre-integrase_dom"/>
</dbReference>
<name>A0A6L2KDV3_TANCI</name>
<feature type="transmembrane region" description="Helical" evidence="7">
    <location>
        <begin position="1904"/>
        <end position="1928"/>
    </location>
</feature>
<dbReference type="Pfam" id="PF03006">
    <property type="entry name" value="HlyIII"/>
    <property type="match status" value="1"/>
</dbReference>
<feature type="transmembrane region" description="Helical" evidence="7">
    <location>
        <begin position="2001"/>
        <end position="2019"/>
    </location>
</feature>
<dbReference type="GO" id="GO:0038023">
    <property type="term" value="F:signaling receptor activity"/>
    <property type="evidence" value="ECO:0007669"/>
    <property type="project" value="TreeGrafter"/>
</dbReference>
<evidence type="ECO:0000256" key="1">
    <source>
        <dbReference type="ARBA" id="ARBA00004141"/>
    </source>
</evidence>
<keyword evidence="3 7" id="KW-1133">Transmembrane helix</keyword>
<feature type="binding site" evidence="5">
    <location>
        <position position="1924"/>
    </location>
    <ligand>
        <name>Zn(2+)</name>
        <dbReference type="ChEBI" id="CHEBI:29105"/>
    </ligand>
</feature>
<feature type="transmembrane region" description="Helical" evidence="7">
    <location>
        <begin position="2031"/>
        <end position="2050"/>
    </location>
</feature>
<feature type="transmembrane region" description="Helical" evidence="7">
    <location>
        <begin position="1940"/>
        <end position="1961"/>
    </location>
</feature>
<feature type="transmembrane region" description="Helical" evidence="7">
    <location>
        <begin position="2071"/>
        <end position="2091"/>
    </location>
</feature>
<dbReference type="GO" id="GO:0003676">
    <property type="term" value="F:nucleic acid binding"/>
    <property type="evidence" value="ECO:0007669"/>
    <property type="project" value="InterPro"/>
</dbReference>
<feature type="binding site" evidence="5">
    <location>
        <position position="2073"/>
    </location>
    <ligand>
        <name>Zn(2+)</name>
        <dbReference type="ChEBI" id="CHEBI:29105"/>
    </ligand>
</feature>
<feature type="compositionally biased region" description="Pro residues" evidence="6">
    <location>
        <begin position="1469"/>
        <end position="1483"/>
    </location>
</feature>
<dbReference type="Pfam" id="PF13976">
    <property type="entry name" value="gag_pre-integrs"/>
    <property type="match status" value="1"/>
</dbReference>
<feature type="compositionally biased region" description="Basic residues" evidence="6">
    <location>
        <begin position="1168"/>
        <end position="1178"/>
    </location>
</feature>
<proteinExistence type="predicted"/>
<dbReference type="InterPro" id="IPR004254">
    <property type="entry name" value="AdipoR/HlyIII-related"/>
</dbReference>